<dbReference type="Proteomes" id="UP000001699">
    <property type="component" value="Unassembled WGS sequence"/>
</dbReference>
<sequence length="76" mass="8500">MLLTSYCYCREKKLVGQRMHDSLLIDAARLDWAVMSCAASATLFHLQNTVTSPSTTSSVFPLLSQQPRPIILSAWQ</sequence>
<protein>
    <submittedName>
        <fullName evidence="1">Uncharacterized protein</fullName>
    </submittedName>
</protein>
<evidence type="ECO:0000313" key="1">
    <source>
        <dbReference type="EMBL" id="EDP49378.1"/>
    </source>
</evidence>
<dbReference type="VEuPathDB" id="FungiDB:AFUB_074050"/>
<organism evidence="1 2">
    <name type="scientific">Aspergillus fumigatus (strain CBS 144.89 / FGSC A1163 / CEA10)</name>
    <name type="common">Neosartorya fumigata</name>
    <dbReference type="NCBI Taxonomy" id="451804"/>
    <lineage>
        <taxon>Eukaryota</taxon>
        <taxon>Fungi</taxon>
        <taxon>Dikarya</taxon>
        <taxon>Ascomycota</taxon>
        <taxon>Pezizomycotina</taxon>
        <taxon>Eurotiomycetes</taxon>
        <taxon>Eurotiomycetidae</taxon>
        <taxon>Eurotiales</taxon>
        <taxon>Aspergillaceae</taxon>
        <taxon>Aspergillus</taxon>
        <taxon>Aspergillus subgen. Fumigati</taxon>
    </lineage>
</organism>
<evidence type="ECO:0000313" key="2">
    <source>
        <dbReference type="Proteomes" id="UP000001699"/>
    </source>
</evidence>
<dbReference type="EMBL" id="DS499599">
    <property type="protein sequence ID" value="EDP49378.1"/>
    <property type="molecule type" value="Genomic_DNA"/>
</dbReference>
<name>B0Y7J7_ASPFC</name>
<dbReference type="HOGENOM" id="CLU_2654044_0_0_1"/>
<accession>B0Y7J7</accession>
<keyword evidence="2" id="KW-1185">Reference proteome</keyword>
<gene>
    <name evidence="1" type="ORF">AFUB_074050</name>
</gene>
<dbReference type="AlphaFoldDB" id="B0Y7J7"/>
<proteinExistence type="predicted"/>
<reference evidence="1 2" key="1">
    <citation type="journal article" date="2008" name="PLoS Genet.">
        <title>Genomic islands in the pathogenic filamentous fungus Aspergillus fumigatus.</title>
        <authorList>
            <person name="Fedorova N.D."/>
            <person name="Khaldi N."/>
            <person name="Joardar V.S."/>
            <person name="Maiti R."/>
            <person name="Amedeo P."/>
            <person name="Anderson M.J."/>
            <person name="Crabtree J."/>
            <person name="Silva J.C."/>
            <person name="Badger J.H."/>
            <person name="Albarraq A."/>
            <person name="Angiuoli S."/>
            <person name="Bussey H."/>
            <person name="Bowyer P."/>
            <person name="Cotty P.J."/>
            <person name="Dyer P.S."/>
            <person name="Egan A."/>
            <person name="Galens K."/>
            <person name="Fraser-Liggett C.M."/>
            <person name="Haas B.J."/>
            <person name="Inman J.M."/>
            <person name="Kent R."/>
            <person name="Lemieux S."/>
            <person name="Malavazi I."/>
            <person name="Orvis J."/>
            <person name="Roemer T."/>
            <person name="Ronning C.M."/>
            <person name="Sundaram J.P."/>
            <person name="Sutton G."/>
            <person name="Turner G."/>
            <person name="Venter J.C."/>
            <person name="White O.R."/>
            <person name="Whitty B.R."/>
            <person name="Youngman P."/>
            <person name="Wolfe K.H."/>
            <person name="Goldman G.H."/>
            <person name="Wortman J.R."/>
            <person name="Jiang B."/>
            <person name="Denning D.W."/>
            <person name="Nierman W.C."/>
        </authorList>
    </citation>
    <scope>NUCLEOTIDE SEQUENCE [LARGE SCALE GENOMIC DNA]</scope>
    <source>
        <strain evidence="2">CBS 144.89 / FGSC A1163 / CEA10</strain>
    </source>
</reference>